<dbReference type="InterPro" id="IPR007345">
    <property type="entry name" value="Polysacch_pyruvyl_Trfase"/>
</dbReference>
<dbReference type="PANTHER" id="PTHR36836">
    <property type="entry name" value="COLANIC ACID BIOSYNTHESIS PROTEIN WCAK"/>
    <property type="match status" value="1"/>
</dbReference>
<accession>A0A3D9RZ08</accession>
<keyword evidence="3" id="KW-1185">Reference proteome</keyword>
<gene>
    <name evidence="2" type="ORF">BX611_0371</name>
</gene>
<proteinExistence type="predicted"/>
<reference evidence="2 3" key="1">
    <citation type="submission" date="2018-08" db="EMBL/GenBank/DDBJ databases">
        <title>Genomic Encyclopedia of Type Strains, Phase III (KMG-III): the genomes of soil and plant-associated and newly described type strains.</title>
        <authorList>
            <person name="Whitman W."/>
        </authorList>
    </citation>
    <scope>NUCLEOTIDE SEQUENCE [LARGE SCALE GENOMIC DNA]</scope>
    <source>
        <strain evidence="2 3">325-5</strain>
    </source>
</reference>
<dbReference type="EMBL" id="QTTQ01000009">
    <property type="protein sequence ID" value="REE83091.1"/>
    <property type="molecule type" value="Genomic_DNA"/>
</dbReference>
<dbReference type="PANTHER" id="PTHR36836:SF1">
    <property type="entry name" value="COLANIC ACID BIOSYNTHESIS PROTEIN WCAK"/>
    <property type="match status" value="1"/>
</dbReference>
<dbReference type="OrthoDB" id="1438705at2"/>
<dbReference type="AlphaFoldDB" id="A0A3D9RZ08"/>
<name>A0A3D9RZ08_9FLAO</name>
<sequence length="360" mass="42480">MKKILVDIYLAFNLGDDLFLDVLAKRYPNYEITILHPGDNYNSFFKQYKNVKKLPYSYLNKGLRKIGIYNVLTDYKKFAKKYDVLLFLGGGIFREESYSESLLKYRYEIISSFNKNNKKIFFLGCSFGPFKSKDFYTKYFNLFKLCDDICFRDLYSFNLFKSLKNVRYAPDILWSYNLKKYELKDNNIGYSLINPKHKLGLSQYYYEYLEYTSKSIIKNIKRGYKINLLSFCEQEGDLIVVEEILKNIPIEFKEHILVSSYNGDIEAMLEVISKLKCLVAARFHAVLLGLLSEINVIPVIYSNKTKNLLKDIKFKGTVIEFENLQLLENIECITETLKINNLKVESESHFLKLDQYLMRK</sequence>
<organism evidence="2 3">
    <name type="scientific">Lutibacter oceani</name>
    <dbReference type="NCBI Taxonomy" id="1853311"/>
    <lineage>
        <taxon>Bacteria</taxon>
        <taxon>Pseudomonadati</taxon>
        <taxon>Bacteroidota</taxon>
        <taxon>Flavobacteriia</taxon>
        <taxon>Flavobacteriales</taxon>
        <taxon>Flavobacteriaceae</taxon>
        <taxon>Lutibacter</taxon>
    </lineage>
</organism>
<dbReference type="Pfam" id="PF04230">
    <property type="entry name" value="PS_pyruv_trans"/>
    <property type="match status" value="1"/>
</dbReference>
<feature type="domain" description="Polysaccharide pyruvyl transferase" evidence="1">
    <location>
        <begin position="13"/>
        <end position="303"/>
    </location>
</feature>
<evidence type="ECO:0000313" key="3">
    <source>
        <dbReference type="Proteomes" id="UP000256429"/>
    </source>
</evidence>
<dbReference type="RefSeq" id="WP_115877776.1">
    <property type="nucleotide sequence ID" value="NZ_QTTQ01000009.1"/>
</dbReference>
<comment type="caution">
    <text evidence="2">The sequence shown here is derived from an EMBL/GenBank/DDBJ whole genome shotgun (WGS) entry which is preliminary data.</text>
</comment>
<protein>
    <submittedName>
        <fullName evidence="2">Colanic acid/amylovoran biosynthesis protein</fullName>
    </submittedName>
</protein>
<evidence type="ECO:0000259" key="1">
    <source>
        <dbReference type="Pfam" id="PF04230"/>
    </source>
</evidence>
<dbReference type="Proteomes" id="UP000256429">
    <property type="component" value="Unassembled WGS sequence"/>
</dbReference>
<evidence type="ECO:0000313" key="2">
    <source>
        <dbReference type="EMBL" id="REE83091.1"/>
    </source>
</evidence>